<organism evidence="7 8">
    <name type="scientific">Faecalicatena faecalis</name>
    <dbReference type="NCBI Taxonomy" id="2726362"/>
    <lineage>
        <taxon>Bacteria</taxon>
        <taxon>Bacillati</taxon>
        <taxon>Bacillota</taxon>
        <taxon>Clostridia</taxon>
        <taxon>Lachnospirales</taxon>
        <taxon>Lachnospiraceae</taxon>
        <taxon>Faecalicatena</taxon>
    </lineage>
</organism>
<keyword evidence="8" id="KW-1185">Reference proteome</keyword>
<dbReference type="PROSITE" id="PS00198">
    <property type="entry name" value="4FE4S_FER_1"/>
    <property type="match status" value="1"/>
</dbReference>
<proteinExistence type="inferred from homology"/>
<dbReference type="InterPro" id="IPR029479">
    <property type="entry name" value="Nitroreductase"/>
</dbReference>
<evidence type="ECO:0000256" key="5">
    <source>
        <dbReference type="ARBA" id="ARBA00023014"/>
    </source>
</evidence>
<dbReference type="Pfam" id="PF13237">
    <property type="entry name" value="Fer4_10"/>
    <property type="match status" value="1"/>
</dbReference>
<evidence type="ECO:0000256" key="2">
    <source>
        <dbReference type="ARBA" id="ARBA00022723"/>
    </source>
</evidence>
<dbReference type="PANTHER" id="PTHR43673">
    <property type="entry name" value="NAD(P)H NITROREDUCTASE YDGI-RELATED"/>
    <property type="match status" value="1"/>
</dbReference>
<dbReference type="PANTHER" id="PTHR43673:SF10">
    <property type="entry name" value="NADH DEHYDROGENASE_NAD(P)H NITROREDUCTASE XCC3605-RELATED"/>
    <property type="match status" value="1"/>
</dbReference>
<protein>
    <submittedName>
        <fullName evidence="7">Nitroreductase family protein</fullName>
    </submittedName>
</protein>
<dbReference type="PROSITE" id="PS51379">
    <property type="entry name" value="4FE4S_FER_2"/>
    <property type="match status" value="2"/>
</dbReference>
<keyword evidence="5" id="KW-0411">Iron-sulfur</keyword>
<name>A0ABS6CZJ6_9FIRM</name>
<evidence type="ECO:0000259" key="6">
    <source>
        <dbReference type="PROSITE" id="PS51379"/>
    </source>
</evidence>
<evidence type="ECO:0000256" key="1">
    <source>
        <dbReference type="ARBA" id="ARBA00007118"/>
    </source>
</evidence>
<dbReference type="InterPro" id="IPR017900">
    <property type="entry name" value="4Fe4S_Fe_S_CS"/>
</dbReference>
<comment type="caution">
    <text evidence="7">The sequence shown here is derived from an EMBL/GenBank/DDBJ whole genome shotgun (WGS) entry which is preliminary data.</text>
</comment>
<keyword evidence="2" id="KW-0479">Metal-binding</keyword>
<dbReference type="InterPro" id="IPR017896">
    <property type="entry name" value="4Fe4S_Fe-S-bd"/>
</dbReference>
<gene>
    <name evidence="7" type="ORF">HGO97_001985</name>
</gene>
<dbReference type="EMBL" id="JABACJ020000001">
    <property type="protein sequence ID" value="MBU3874581.1"/>
    <property type="molecule type" value="Genomic_DNA"/>
</dbReference>
<dbReference type="Pfam" id="PF00881">
    <property type="entry name" value="Nitroreductase"/>
    <property type="match status" value="1"/>
</dbReference>
<feature type="domain" description="4Fe-4S ferredoxin-type" evidence="6">
    <location>
        <begin position="1"/>
        <end position="28"/>
    </location>
</feature>
<comment type="similarity">
    <text evidence="1">Belongs to the nitroreductase family.</text>
</comment>
<reference evidence="7 8" key="1">
    <citation type="submission" date="2021-06" db="EMBL/GenBank/DDBJ databases">
        <title>Faecalicatena sp. nov. isolated from porcine feces.</title>
        <authorList>
            <person name="Oh B.S."/>
            <person name="Lee J.H."/>
        </authorList>
    </citation>
    <scope>NUCLEOTIDE SEQUENCE [LARGE SCALE GENOMIC DNA]</scope>
    <source>
        <strain evidence="7 8">AGMB00832</strain>
    </source>
</reference>
<keyword evidence="4" id="KW-0408">Iron</keyword>
<keyword evidence="3" id="KW-0560">Oxidoreductase</keyword>
<sequence>MVKIEQNVCIGCGACIKDCFGRALVLEDGKAKVVKPCIECGHCVALCPVEAVSIPEYDMDDIEKYDADTFCIRPENMLHAIKFRRSIRNYRPDKIEREKVEHVLDAGRYTATAKNLQGCTFVFVQDGVEEFKKLLWDEMPEVLAMLKKTAPVYARVFGSFYKKWQADPKEDNLFFNTPSLLVITSDHPLDGGLAAANIENVAVAEGLGALYSGYLMRIISARSALREWLGIGEKPVACCMLLGYPAVTYLRTAPRRKGDIIWK</sequence>
<evidence type="ECO:0000313" key="8">
    <source>
        <dbReference type="Proteomes" id="UP000723714"/>
    </source>
</evidence>
<evidence type="ECO:0000313" key="7">
    <source>
        <dbReference type="EMBL" id="MBU3874581.1"/>
    </source>
</evidence>
<dbReference type="RefSeq" id="WP_216238903.1">
    <property type="nucleotide sequence ID" value="NZ_JABACJ020000001.1"/>
</dbReference>
<evidence type="ECO:0000256" key="4">
    <source>
        <dbReference type="ARBA" id="ARBA00023004"/>
    </source>
</evidence>
<feature type="domain" description="4Fe-4S ferredoxin-type" evidence="6">
    <location>
        <begin position="29"/>
        <end position="57"/>
    </location>
</feature>
<evidence type="ECO:0000256" key="3">
    <source>
        <dbReference type="ARBA" id="ARBA00023002"/>
    </source>
</evidence>
<dbReference type="Proteomes" id="UP000723714">
    <property type="component" value="Unassembled WGS sequence"/>
</dbReference>
<accession>A0ABS6CZJ6</accession>